<dbReference type="KEGG" id="ddb:E7747_07205"/>
<name>A0A4V1D380_9BACT</name>
<evidence type="ECO:0008006" key="3">
    <source>
        <dbReference type="Google" id="ProtNLM"/>
    </source>
</evidence>
<dbReference type="EMBL" id="CP039396">
    <property type="protein sequence ID" value="QCD42078.1"/>
    <property type="molecule type" value="Genomic_DNA"/>
</dbReference>
<dbReference type="RefSeq" id="WP_136415040.1">
    <property type="nucleotide sequence ID" value="NZ_CP039396.1"/>
</dbReference>
<evidence type="ECO:0000313" key="2">
    <source>
        <dbReference type="Proteomes" id="UP000297149"/>
    </source>
</evidence>
<accession>A0A4V1D380</accession>
<organism evidence="1 2">
    <name type="scientific">Duncaniella dubosii</name>
    <dbReference type="NCBI Taxonomy" id="2518971"/>
    <lineage>
        <taxon>Bacteria</taxon>
        <taxon>Pseudomonadati</taxon>
        <taxon>Bacteroidota</taxon>
        <taxon>Bacteroidia</taxon>
        <taxon>Bacteroidales</taxon>
        <taxon>Muribaculaceae</taxon>
        <taxon>Duncaniella</taxon>
    </lineage>
</organism>
<keyword evidence="2" id="KW-1185">Reference proteome</keyword>
<sequence>MKFENNAPTAFISDKFSFRGRFADNNYSIVNSGDVLQDSRTDDYNFSNSLDVTIRKGKRIVSFHSDMAVVTTPVCRIGAVDDESTILAQRGKALSFTTSEKIGHSWILGNNSTLGVNLRFESAYDKFKSGFTAANSTSDNNVDGYDLQAIVEPEYRYRPGTRFNLKVTLPVTMTAMRFSDRLTDRRYPIEKTDFGVRTVLNFKPTARLSSTLTLGRTVRLGGIKDYITNPVYVTYRRQRTFGSGMLNSTESYSAMANIFFRDPITAFFVTFTGLYRFGHSNRISGSDVTADNVISSVENRRNSSDMLNANLSVSKNMRPWRTTFTIDGNINSLRRKVLRQQKPYSVGNLIYKIHGAVTSTPFNGAIDLSVNAWYTRSIQKIAAIGLRNNVNDIVAQASLSVHPSKNLEIYSSGYWNHVVVVNDTSKESFFIGGGVKYHTGHFDFELSGKNLTNCRSYSYSYFSESDIYSYTFSLRPIEFLASVKYTF</sequence>
<reference evidence="2" key="1">
    <citation type="submission" date="2019-02" db="EMBL/GenBank/DDBJ databases">
        <title>Isolation and identification of novel species under the genus Muribaculum.</title>
        <authorList>
            <person name="Miyake S."/>
            <person name="Ding Y."/>
            <person name="Low A."/>
            <person name="Soh M."/>
            <person name="Seedorf H."/>
        </authorList>
    </citation>
    <scope>NUCLEOTIDE SEQUENCE [LARGE SCALE GENOMIC DNA]</scope>
    <source>
        <strain evidence="2">H5</strain>
    </source>
</reference>
<proteinExistence type="predicted"/>
<gene>
    <name evidence="1" type="ORF">E7747_07205</name>
</gene>
<dbReference type="Proteomes" id="UP000297149">
    <property type="component" value="Chromosome"/>
</dbReference>
<dbReference type="AlphaFoldDB" id="A0A4V1D380"/>
<evidence type="ECO:0000313" key="1">
    <source>
        <dbReference type="EMBL" id="QCD42078.1"/>
    </source>
</evidence>
<protein>
    <recommendedName>
        <fullName evidence="3">TonB-dependent receptor</fullName>
    </recommendedName>
</protein>